<evidence type="ECO:0000256" key="4">
    <source>
        <dbReference type="ARBA" id="ARBA00022490"/>
    </source>
</evidence>
<dbReference type="Proteomes" id="UP000681967">
    <property type="component" value="Unassembled WGS sequence"/>
</dbReference>
<dbReference type="GO" id="GO:0005886">
    <property type="term" value="C:plasma membrane"/>
    <property type="evidence" value="ECO:0007669"/>
    <property type="project" value="UniProtKB-SubCell"/>
</dbReference>
<keyword evidence="5" id="KW-0472">Membrane</keyword>
<evidence type="ECO:0000256" key="5">
    <source>
        <dbReference type="ARBA" id="ARBA00023136"/>
    </source>
</evidence>
<evidence type="ECO:0000313" key="8">
    <source>
        <dbReference type="Proteomes" id="UP000681967"/>
    </source>
</evidence>
<dbReference type="EMBL" id="CAJOBH010246852">
    <property type="protein sequence ID" value="CAF5127564.1"/>
    <property type="molecule type" value="Genomic_DNA"/>
</dbReference>
<evidence type="ECO:0000313" key="7">
    <source>
        <dbReference type="EMBL" id="CAF5127564.1"/>
    </source>
</evidence>
<dbReference type="AlphaFoldDB" id="A0A8S3FMH8"/>
<evidence type="ECO:0000256" key="3">
    <source>
        <dbReference type="ARBA" id="ARBA00022475"/>
    </source>
</evidence>
<evidence type="ECO:0000256" key="2">
    <source>
        <dbReference type="ARBA" id="ARBA00004514"/>
    </source>
</evidence>
<dbReference type="InterPro" id="IPR018619">
    <property type="entry name" value="Hyccin"/>
</dbReference>
<dbReference type="GO" id="GO:0005829">
    <property type="term" value="C:cytosol"/>
    <property type="evidence" value="ECO:0007669"/>
    <property type="project" value="UniProtKB-SubCell"/>
</dbReference>
<protein>
    <submittedName>
        <fullName evidence="7">Uncharacterized protein</fullName>
    </submittedName>
</protein>
<evidence type="ECO:0000256" key="1">
    <source>
        <dbReference type="ARBA" id="ARBA00004236"/>
    </source>
</evidence>
<comment type="similarity">
    <text evidence="6">Belongs to the Hyccin family.</text>
</comment>
<keyword evidence="3" id="KW-1003">Cell membrane</keyword>
<sequence length="75" mass="8675">MVWFLLIQYGTNVSSMDKYSRQSYIRMSKKLLGQGFSFNGAKQSKTQSVLPPDGRRIRVSSRIMSEILGTLFYFK</sequence>
<gene>
    <name evidence="7" type="ORF">BYL167_LOCUS68000</name>
</gene>
<keyword evidence="4" id="KW-0963">Cytoplasm</keyword>
<comment type="subcellular location">
    <subcellularLocation>
        <location evidence="1">Cell membrane</location>
    </subcellularLocation>
    <subcellularLocation>
        <location evidence="2">Cytoplasm</location>
        <location evidence="2">Cytosol</location>
    </subcellularLocation>
</comment>
<name>A0A8S3FMH8_9BILA</name>
<evidence type="ECO:0000256" key="6">
    <source>
        <dbReference type="ARBA" id="ARBA00034482"/>
    </source>
</evidence>
<proteinExistence type="inferred from homology"/>
<reference evidence="7" key="1">
    <citation type="submission" date="2021-02" db="EMBL/GenBank/DDBJ databases">
        <authorList>
            <person name="Nowell W R."/>
        </authorList>
    </citation>
    <scope>NUCLEOTIDE SEQUENCE</scope>
</reference>
<organism evidence="7 8">
    <name type="scientific">Rotaria magnacalcarata</name>
    <dbReference type="NCBI Taxonomy" id="392030"/>
    <lineage>
        <taxon>Eukaryota</taxon>
        <taxon>Metazoa</taxon>
        <taxon>Spiralia</taxon>
        <taxon>Gnathifera</taxon>
        <taxon>Rotifera</taxon>
        <taxon>Eurotatoria</taxon>
        <taxon>Bdelloidea</taxon>
        <taxon>Philodinida</taxon>
        <taxon>Philodinidae</taxon>
        <taxon>Rotaria</taxon>
    </lineage>
</organism>
<accession>A0A8S3FMH8</accession>
<comment type="caution">
    <text evidence="7">The sequence shown here is derived from an EMBL/GenBank/DDBJ whole genome shotgun (WGS) entry which is preliminary data.</text>
</comment>
<dbReference type="Pfam" id="PF09790">
    <property type="entry name" value="Hyccin"/>
    <property type="match status" value="1"/>
</dbReference>